<accession>A0A6J5F237</accession>
<evidence type="ECO:0000313" key="3">
    <source>
        <dbReference type="Proteomes" id="UP000494329"/>
    </source>
</evidence>
<proteinExistence type="predicted"/>
<organism evidence="2 3">
    <name type="scientific">Paraburkholderia solisilvae</name>
    <dbReference type="NCBI Taxonomy" id="624376"/>
    <lineage>
        <taxon>Bacteria</taxon>
        <taxon>Pseudomonadati</taxon>
        <taxon>Pseudomonadota</taxon>
        <taxon>Betaproteobacteria</taxon>
        <taxon>Burkholderiales</taxon>
        <taxon>Burkholderiaceae</taxon>
        <taxon>Paraburkholderia</taxon>
    </lineage>
</organism>
<sequence length="38" mass="4336">MSKSQFSLGKKGKETRSPRFDLNPSKDILAQADYEFQS</sequence>
<reference evidence="2 3" key="1">
    <citation type="submission" date="2020-04" db="EMBL/GenBank/DDBJ databases">
        <authorList>
            <person name="De Canck E."/>
        </authorList>
    </citation>
    <scope>NUCLEOTIDE SEQUENCE [LARGE SCALE GENOMIC DNA]</scope>
    <source>
        <strain evidence="2 3">LMG 29739</strain>
    </source>
</reference>
<feature type="region of interest" description="Disordered" evidence="1">
    <location>
        <begin position="1"/>
        <end position="24"/>
    </location>
</feature>
<gene>
    <name evidence="2" type="ORF">LMG29739_06342</name>
</gene>
<evidence type="ECO:0000313" key="2">
    <source>
        <dbReference type="EMBL" id="CAB3772900.1"/>
    </source>
</evidence>
<evidence type="ECO:0000256" key="1">
    <source>
        <dbReference type="SAM" id="MobiDB-lite"/>
    </source>
</evidence>
<protein>
    <submittedName>
        <fullName evidence="2">Uncharacterized protein</fullName>
    </submittedName>
</protein>
<dbReference type="Proteomes" id="UP000494329">
    <property type="component" value="Unassembled WGS sequence"/>
</dbReference>
<dbReference type="AlphaFoldDB" id="A0A6J5F237"/>
<name>A0A6J5F237_9BURK</name>
<keyword evidence="3" id="KW-1185">Reference proteome</keyword>
<dbReference type="EMBL" id="CADIKF010000114">
    <property type="protein sequence ID" value="CAB3772900.1"/>
    <property type="molecule type" value="Genomic_DNA"/>
</dbReference>